<feature type="transmembrane region" description="Helical" evidence="2">
    <location>
        <begin position="84"/>
        <end position="111"/>
    </location>
</feature>
<organism evidence="3">
    <name type="scientific">viral metagenome</name>
    <dbReference type="NCBI Taxonomy" id="1070528"/>
    <lineage>
        <taxon>unclassified sequences</taxon>
        <taxon>metagenomes</taxon>
        <taxon>organismal metagenomes</taxon>
    </lineage>
</organism>
<evidence type="ECO:0000313" key="3">
    <source>
        <dbReference type="EMBL" id="QHT85900.1"/>
    </source>
</evidence>
<keyword evidence="2" id="KW-0472">Membrane</keyword>
<evidence type="ECO:0000256" key="2">
    <source>
        <dbReference type="SAM" id="Phobius"/>
    </source>
</evidence>
<dbReference type="EMBL" id="MN740050">
    <property type="protein sequence ID" value="QHT85900.1"/>
    <property type="molecule type" value="Genomic_DNA"/>
</dbReference>
<feature type="region of interest" description="Disordered" evidence="1">
    <location>
        <begin position="213"/>
        <end position="253"/>
    </location>
</feature>
<feature type="transmembrane region" description="Helical" evidence="2">
    <location>
        <begin position="131"/>
        <end position="154"/>
    </location>
</feature>
<accession>A0A6C0HZU7</accession>
<feature type="transmembrane region" description="Helical" evidence="2">
    <location>
        <begin position="166"/>
        <end position="183"/>
    </location>
</feature>
<keyword evidence="2" id="KW-1133">Transmembrane helix</keyword>
<proteinExistence type="predicted"/>
<feature type="compositionally biased region" description="Polar residues" evidence="1">
    <location>
        <begin position="236"/>
        <end position="246"/>
    </location>
</feature>
<dbReference type="AlphaFoldDB" id="A0A6C0HZU7"/>
<sequence length="253" mass="28487">MEKLQKGGNFQTDGDFYPTFGTNLFLFFCNIIILICLLIFNNLYNAVWILFMVLIVISFCTFLFMCLFNPVGKSLFGYSKNYDIILLLSCLFLCGGGVAQFISVILIFIVFNSNKPKSNKMKLTNSNASNLLNYETFYIFAYLLSIVTFITIMAIDNGFDNFEMRICLVTVLSIFLLLVYFSFNNGWKLYYNVIIKGNQLFQGTPTNLIDGGKQLGDSNIKPTTPVPSKLPVCTKPANTAPGSTPDPNKDQCY</sequence>
<reference evidence="3" key="1">
    <citation type="journal article" date="2020" name="Nature">
        <title>Giant virus diversity and host interactions through global metagenomics.</title>
        <authorList>
            <person name="Schulz F."/>
            <person name="Roux S."/>
            <person name="Paez-Espino D."/>
            <person name="Jungbluth S."/>
            <person name="Walsh D.A."/>
            <person name="Denef V.J."/>
            <person name="McMahon K.D."/>
            <person name="Konstantinidis K.T."/>
            <person name="Eloe-Fadrosh E.A."/>
            <person name="Kyrpides N.C."/>
            <person name="Woyke T."/>
        </authorList>
    </citation>
    <scope>NUCLEOTIDE SEQUENCE</scope>
    <source>
        <strain evidence="3">GVMAG-M-3300023184-182</strain>
    </source>
</reference>
<protein>
    <submittedName>
        <fullName evidence="3">Uncharacterized protein</fullName>
    </submittedName>
</protein>
<name>A0A6C0HZU7_9ZZZZ</name>
<evidence type="ECO:0000256" key="1">
    <source>
        <dbReference type="SAM" id="MobiDB-lite"/>
    </source>
</evidence>
<feature type="transmembrane region" description="Helical" evidence="2">
    <location>
        <begin position="20"/>
        <end position="40"/>
    </location>
</feature>
<feature type="transmembrane region" description="Helical" evidence="2">
    <location>
        <begin position="46"/>
        <end position="72"/>
    </location>
</feature>
<keyword evidence="2" id="KW-0812">Transmembrane</keyword>